<keyword evidence="5" id="KW-0677">Repeat</keyword>
<proteinExistence type="inferred from homology"/>
<feature type="domain" description="ABC transporter" evidence="11">
    <location>
        <begin position="363"/>
        <end position="598"/>
    </location>
</feature>
<keyword evidence="7" id="KW-0067">ATP-binding</keyword>
<dbReference type="InterPro" id="IPR027417">
    <property type="entry name" value="P-loop_NTPase"/>
</dbReference>
<dbReference type="InterPro" id="IPR003439">
    <property type="entry name" value="ABC_transporter-like_ATP-bd"/>
</dbReference>
<evidence type="ECO:0000256" key="1">
    <source>
        <dbReference type="ARBA" id="ARBA00004141"/>
    </source>
</evidence>
<evidence type="ECO:0000256" key="7">
    <source>
        <dbReference type="ARBA" id="ARBA00022840"/>
    </source>
</evidence>
<dbReference type="PROSITE" id="PS00211">
    <property type="entry name" value="ABC_TRANSPORTER_1"/>
    <property type="match status" value="1"/>
</dbReference>
<evidence type="ECO:0000256" key="3">
    <source>
        <dbReference type="ARBA" id="ARBA00022448"/>
    </source>
</evidence>
<dbReference type="GO" id="GO:0005524">
    <property type="term" value="F:ATP binding"/>
    <property type="evidence" value="ECO:0007669"/>
    <property type="project" value="UniProtKB-KW"/>
</dbReference>
<evidence type="ECO:0000313" key="12">
    <source>
        <dbReference type="Ensembl" id="ENSCPIP00010006128.1"/>
    </source>
</evidence>
<dbReference type="PROSITE" id="PS50893">
    <property type="entry name" value="ABC_TRANSPORTER_2"/>
    <property type="match status" value="2"/>
</dbReference>
<feature type="transmembrane region" description="Helical" evidence="10">
    <location>
        <begin position="764"/>
        <end position="783"/>
    </location>
</feature>
<evidence type="ECO:0000256" key="6">
    <source>
        <dbReference type="ARBA" id="ARBA00022741"/>
    </source>
</evidence>
<dbReference type="Ensembl" id="ENSCPIT00010007224.1">
    <property type="protein sequence ID" value="ENSCPIP00010006128.1"/>
    <property type="gene ID" value="ENSCPIG00010004728.1"/>
</dbReference>
<evidence type="ECO:0000256" key="5">
    <source>
        <dbReference type="ARBA" id="ARBA00022737"/>
    </source>
</evidence>
<dbReference type="PANTHER" id="PTHR19229:SF274">
    <property type="entry name" value="ABC-TYPE ORGANIC ANION TRANSPORTER ABCA8"/>
    <property type="match status" value="1"/>
</dbReference>
<reference evidence="12" key="2">
    <citation type="submission" date="2025-09" db="UniProtKB">
        <authorList>
            <consortium name="Ensembl"/>
        </authorList>
    </citation>
    <scope>IDENTIFICATION</scope>
</reference>
<dbReference type="AlphaFoldDB" id="A0A8C3L7A2"/>
<keyword evidence="4 10" id="KW-0812">Transmembrane</keyword>
<sequence length="1182" mass="132673">MRRVASDSVLKGIAIEEAVNEKNLSARGLFKYGVIGVVFKDDFSYHLRFQSHSVISPVDAFEHIDTCYNVSSPYCKIPLYWYEGFLSIQSSIDAAVIEMKTNRSVWEEMKSISGIRLQSPLIKSIYKLDYIWFTIYSMLCFSPYMYFLSVKVIREKKKLKVLMRAMGLQDIAFWLSWSLLYTIYIAITSSLLTAITIEEVTQDCSFSEIYFLYFFYGIASIHFCFMISSLLKQPHITSFVGFFLHIVFGSLGFMTLFEQVPPSLEWVFNLFSPYTFTAGISKVCSKQSHFIRNVQPAANTASAICVGAAFHSVCFYLGKYGVPYPPLFFLRPSYWLQQGSKCSIQPDSIPVPGCDTEPMPEGFEGKEAIRYGEQQCTCHGSLLGLSFNIYEGQITALLGLSGSGKTALLNVLSGFSKPSAGSAVIYNYKVSEVQDMEGIQALVGICPQLNLHFEALTVKENLRIFAHIKGIQWKEVEQEVQKVLVQLDLTDLQDVHADSLSWGQKRKLSLAIAILGDPQVLLLDEPMVGLDPCSRHHVWELLAERRAGRVTLICTQSVEEADACADWKAFLSNGRLQCVGSSLYLKRKWGIGYHLRMCINDQCDPGLASSLVRRYIPNAVLKGRDRDELCYMLPLENTKSFPDLLGHLDNGLLLGVVHYEVSRTTLADALLKLEGKEDADHKGKALIPLCKIKRLHFVFSSKNMCKFLLDVIGMELWRQQVLAVARVRFYRLRHDGNAIGYGVSLIFLVYLIAFMFRKGRTNRYLWSFVFILVRGGNLHSVTFDDTTCHLRFHFELKLIPYIHSVFFGFLLCCLEIRQREAVAERDPIFRCVLGALGAAGIADEMFRESFYSCLVCLQESVVVVNGLRKEYEDKRACSIFKKRKKVAIKNLSFCVKKGEVLGLLGPSGAGKSTTIRMISGDVAVTAGEVLLQGCRAVVLGCCPQEDPLWPDLTVLQHLEAYAAVRGVRGEDAAVLISRVAKALDLQKCLKTPARRLSAGEARKLCFALSILGSPTVMLWDEPSAGMDVAGQRCLWKAIQAAVRSKECAAVLSTHCLEEAAMCDRVAVLVAGQLRYIGSPEELRRKFGTSYILEVKPKDVGQSDALHSEILHLFPGAARQKRISSLLTYKIPVEDVLPLSQAFSKLEAAKQNFRLEEYSLSLHTLQQVCWFRTEMSGMFLKAR</sequence>
<dbReference type="InterPro" id="IPR013525">
    <property type="entry name" value="ABC2_TM"/>
</dbReference>
<feature type="transmembrane region" description="Helical" evidence="10">
    <location>
        <begin position="209"/>
        <end position="231"/>
    </location>
</feature>
<feature type="transmembrane region" description="Helical" evidence="10">
    <location>
        <begin position="738"/>
        <end position="757"/>
    </location>
</feature>
<comment type="subcellular location">
    <subcellularLocation>
        <location evidence="1">Membrane</location>
        <topology evidence="1">Multi-pass membrane protein</topology>
    </subcellularLocation>
</comment>
<dbReference type="FunFam" id="3.40.50.300:FF:000335">
    <property type="entry name" value="ATP binding cassette subfamily A member 5"/>
    <property type="match status" value="1"/>
</dbReference>
<keyword evidence="9 10" id="KW-0472">Membrane</keyword>
<dbReference type="GO" id="GO:0005319">
    <property type="term" value="F:lipid transporter activity"/>
    <property type="evidence" value="ECO:0007669"/>
    <property type="project" value="TreeGrafter"/>
</dbReference>
<keyword evidence="8 10" id="KW-1133">Transmembrane helix</keyword>
<evidence type="ECO:0000256" key="10">
    <source>
        <dbReference type="SAM" id="Phobius"/>
    </source>
</evidence>
<reference evidence="12" key="1">
    <citation type="submission" date="2025-08" db="UniProtKB">
        <authorList>
            <consortium name="Ensembl"/>
        </authorList>
    </citation>
    <scope>IDENTIFICATION</scope>
</reference>
<comment type="similarity">
    <text evidence="2">Belongs to the ABC transporter superfamily. ABCA family.</text>
</comment>
<dbReference type="Gene3D" id="3.40.50.300">
    <property type="entry name" value="P-loop containing nucleotide triphosphate hydrolases"/>
    <property type="match status" value="2"/>
</dbReference>
<evidence type="ECO:0000313" key="13">
    <source>
        <dbReference type="Proteomes" id="UP000694543"/>
    </source>
</evidence>
<name>A0A8C3L7A2_CHRPC</name>
<dbReference type="GO" id="GO:0005886">
    <property type="term" value="C:plasma membrane"/>
    <property type="evidence" value="ECO:0007669"/>
    <property type="project" value="UniProtKB-ARBA"/>
</dbReference>
<dbReference type="Pfam" id="PF00005">
    <property type="entry name" value="ABC_tran"/>
    <property type="match status" value="2"/>
</dbReference>
<dbReference type="PANTHER" id="PTHR19229">
    <property type="entry name" value="ATP-BINDING CASSETTE TRANSPORTER SUBFAMILY A ABCA"/>
    <property type="match status" value="1"/>
</dbReference>
<organism evidence="12 13">
    <name type="scientific">Chrysolophus pictus</name>
    <name type="common">Golden pheasant</name>
    <name type="synonym">Phasianus pictus</name>
    <dbReference type="NCBI Taxonomy" id="9089"/>
    <lineage>
        <taxon>Eukaryota</taxon>
        <taxon>Metazoa</taxon>
        <taxon>Chordata</taxon>
        <taxon>Craniata</taxon>
        <taxon>Vertebrata</taxon>
        <taxon>Euteleostomi</taxon>
        <taxon>Archelosauria</taxon>
        <taxon>Archosauria</taxon>
        <taxon>Dinosauria</taxon>
        <taxon>Saurischia</taxon>
        <taxon>Theropoda</taxon>
        <taxon>Coelurosauria</taxon>
        <taxon>Aves</taxon>
        <taxon>Neognathae</taxon>
        <taxon>Galloanserae</taxon>
        <taxon>Galliformes</taxon>
        <taxon>Phasianidae</taxon>
        <taxon>Phasianinae</taxon>
        <taxon>Chrysolophus</taxon>
    </lineage>
</organism>
<dbReference type="SMART" id="SM00382">
    <property type="entry name" value="AAA"/>
    <property type="match status" value="2"/>
</dbReference>
<dbReference type="InterPro" id="IPR017871">
    <property type="entry name" value="ABC_transporter-like_CS"/>
</dbReference>
<feature type="transmembrane region" description="Helical" evidence="10">
    <location>
        <begin position="798"/>
        <end position="816"/>
    </location>
</feature>
<dbReference type="SUPFAM" id="SSF52540">
    <property type="entry name" value="P-loop containing nucleoside triphosphate hydrolases"/>
    <property type="match status" value="2"/>
</dbReference>
<dbReference type="InterPro" id="IPR003593">
    <property type="entry name" value="AAA+_ATPase"/>
</dbReference>
<dbReference type="InterPro" id="IPR026082">
    <property type="entry name" value="ABCA"/>
</dbReference>
<protein>
    <recommendedName>
        <fullName evidence="11">ABC transporter domain-containing protein</fullName>
    </recommendedName>
</protein>
<keyword evidence="3" id="KW-0813">Transport</keyword>
<feature type="transmembrane region" description="Helical" evidence="10">
    <location>
        <begin position="171"/>
        <end position="197"/>
    </location>
</feature>
<dbReference type="GO" id="GO:0140359">
    <property type="term" value="F:ABC-type transporter activity"/>
    <property type="evidence" value="ECO:0007669"/>
    <property type="project" value="InterPro"/>
</dbReference>
<feature type="transmembrane region" description="Helical" evidence="10">
    <location>
        <begin position="238"/>
        <end position="257"/>
    </location>
</feature>
<dbReference type="CDD" id="cd03263">
    <property type="entry name" value="ABC_subfamily_A"/>
    <property type="match status" value="2"/>
</dbReference>
<dbReference type="FunFam" id="3.40.50.300:FF:000436">
    <property type="entry name" value="ATP binding cassette subfamily A member 9"/>
    <property type="match status" value="1"/>
</dbReference>
<accession>A0A8C3L7A2</accession>
<dbReference type="Pfam" id="PF12698">
    <property type="entry name" value="ABC2_membrane_3"/>
    <property type="match status" value="1"/>
</dbReference>
<evidence type="ECO:0000256" key="4">
    <source>
        <dbReference type="ARBA" id="ARBA00022692"/>
    </source>
</evidence>
<feature type="domain" description="ABC transporter" evidence="11">
    <location>
        <begin position="867"/>
        <end position="1095"/>
    </location>
</feature>
<evidence type="ECO:0000256" key="9">
    <source>
        <dbReference type="ARBA" id="ARBA00023136"/>
    </source>
</evidence>
<evidence type="ECO:0000256" key="2">
    <source>
        <dbReference type="ARBA" id="ARBA00008869"/>
    </source>
</evidence>
<dbReference type="Proteomes" id="UP000694543">
    <property type="component" value="Unplaced"/>
</dbReference>
<feature type="transmembrane region" description="Helical" evidence="10">
    <location>
        <begin position="130"/>
        <end position="150"/>
    </location>
</feature>
<dbReference type="GO" id="GO:0016887">
    <property type="term" value="F:ATP hydrolysis activity"/>
    <property type="evidence" value="ECO:0007669"/>
    <property type="project" value="InterPro"/>
</dbReference>
<evidence type="ECO:0000259" key="11">
    <source>
        <dbReference type="PROSITE" id="PS50893"/>
    </source>
</evidence>
<keyword evidence="13" id="KW-1185">Reference proteome</keyword>
<evidence type="ECO:0000256" key="8">
    <source>
        <dbReference type="ARBA" id="ARBA00022989"/>
    </source>
</evidence>
<keyword evidence="6" id="KW-0547">Nucleotide-binding</keyword>